<keyword evidence="9 13" id="KW-0066">ATP synthesis</keyword>
<keyword evidence="13" id="KW-1003">Cell membrane</keyword>
<dbReference type="RefSeq" id="WP_011252671.1">
    <property type="nucleotide sequence ID" value="NZ_CP004373.1"/>
</dbReference>
<keyword evidence="6 13" id="KW-1133">Transmembrane helix</keyword>
<keyword evidence="4 13" id="KW-0812">Transmembrane</keyword>
<dbReference type="AlphaFoldDB" id="A0A067Z471"/>
<keyword evidence="16" id="KW-0732">Signal</keyword>
<evidence type="ECO:0000256" key="2">
    <source>
        <dbReference type="ARBA" id="ARBA00022448"/>
    </source>
</evidence>
<evidence type="ECO:0000313" key="17">
    <source>
        <dbReference type="EMBL" id="AHK71084.1"/>
    </source>
</evidence>
<comment type="subcellular location">
    <subcellularLocation>
        <location evidence="13">Cell membrane</location>
        <topology evidence="13">Single-pass membrane protein</topology>
    </subcellularLocation>
    <subcellularLocation>
        <location evidence="12">Endomembrane system</location>
        <topology evidence="12">Single-pass membrane protein</topology>
    </subcellularLocation>
</comment>
<dbReference type="InterPro" id="IPR050059">
    <property type="entry name" value="ATP_synthase_B_chain"/>
</dbReference>
<keyword evidence="7 13" id="KW-0406">Ion transport</keyword>
<evidence type="ECO:0000256" key="15">
    <source>
        <dbReference type="SAM" id="Coils"/>
    </source>
</evidence>
<dbReference type="CDD" id="cd06503">
    <property type="entry name" value="ATP-synt_Fo_b"/>
    <property type="match status" value="1"/>
</dbReference>
<evidence type="ECO:0000256" key="11">
    <source>
        <dbReference type="ARBA" id="ARBA00025614"/>
    </source>
</evidence>
<proteinExistence type="inferred from homology"/>
<evidence type="ECO:0000256" key="4">
    <source>
        <dbReference type="ARBA" id="ARBA00022692"/>
    </source>
</evidence>
<feature type="chain" id="PRO_5001650466" description="ATP synthase subunit b" evidence="16">
    <location>
        <begin position="24"/>
        <end position="186"/>
    </location>
</feature>
<evidence type="ECO:0000256" key="16">
    <source>
        <dbReference type="SAM" id="SignalP"/>
    </source>
</evidence>
<feature type="coiled-coil region" evidence="15">
    <location>
        <begin position="80"/>
        <end position="148"/>
    </location>
</feature>
<name>A0A067Z471_GLUOY</name>
<dbReference type="GO" id="GO:0012505">
    <property type="term" value="C:endomembrane system"/>
    <property type="evidence" value="ECO:0007669"/>
    <property type="project" value="UniProtKB-SubCell"/>
</dbReference>
<evidence type="ECO:0000256" key="5">
    <source>
        <dbReference type="ARBA" id="ARBA00022781"/>
    </source>
</evidence>
<sequence>MYRTPRLFLFAAPLAAVPGRAVAAGMPQLNFHDPLLIGQVVWGAVIFGGFYLALSRFALPRVERVLTNRRTRIQNDLDVARKAKAEADRASAELLSARHEAAEQARAHVERIQSEARANAEAHAAETAKRLEAEIASAETRITQSREQALSSLSEIATSTTQDLVSRLIGTQDEQTVASAVKRVSA</sequence>
<evidence type="ECO:0000256" key="3">
    <source>
        <dbReference type="ARBA" id="ARBA00022547"/>
    </source>
</evidence>
<keyword evidence="5 13" id="KW-0375">Hydrogen ion transport</keyword>
<protein>
    <recommendedName>
        <fullName evidence="13">ATP synthase subunit b</fullName>
    </recommendedName>
    <alternativeName>
        <fullName evidence="13">ATP synthase F(0) sector subunit b</fullName>
    </alternativeName>
    <alternativeName>
        <fullName evidence="13">ATPase subunit I</fullName>
    </alternativeName>
    <alternativeName>
        <fullName evidence="13">F-type ATPase subunit b</fullName>
        <shortName evidence="13">F-ATPase subunit b</shortName>
    </alternativeName>
</protein>
<organism evidence="17 18">
    <name type="scientific">Gluconobacter oxydans DSM 3504</name>
    <dbReference type="NCBI Taxonomy" id="1288313"/>
    <lineage>
        <taxon>Bacteria</taxon>
        <taxon>Pseudomonadati</taxon>
        <taxon>Pseudomonadota</taxon>
        <taxon>Alphaproteobacteria</taxon>
        <taxon>Acetobacterales</taxon>
        <taxon>Acetobacteraceae</taxon>
        <taxon>Gluconobacter</taxon>
    </lineage>
</organism>
<dbReference type="GO" id="GO:0045259">
    <property type="term" value="C:proton-transporting ATP synthase complex"/>
    <property type="evidence" value="ECO:0007669"/>
    <property type="project" value="UniProtKB-KW"/>
</dbReference>
<dbReference type="HAMAP" id="MF_01398">
    <property type="entry name" value="ATP_synth_b_bprime"/>
    <property type="match status" value="1"/>
</dbReference>
<keyword evidence="2 13" id="KW-0813">Transport</keyword>
<feature type="signal peptide" evidence="16">
    <location>
        <begin position="1"/>
        <end position="23"/>
    </location>
</feature>
<comment type="function">
    <text evidence="11">Component of the F(0) channel, it forms part of the peripheral stalk, linking F(1) to F(0). The b'-subunit is a diverged and duplicated form of b found in plants and photosynthetic bacteria.</text>
</comment>
<dbReference type="KEGG" id="goy:GLS_c11800"/>
<dbReference type="GO" id="GO:0046933">
    <property type="term" value="F:proton-transporting ATP synthase activity, rotational mechanism"/>
    <property type="evidence" value="ECO:0007669"/>
    <property type="project" value="UniProtKB-UniRule"/>
</dbReference>
<evidence type="ECO:0000256" key="9">
    <source>
        <dbReference type="ARBA" id="ARBA00023310"/>
    </source>
</evidence>
<dbReference type="GO" id="GO:0046961">
    <property type="term" value="F:proton-transporting ATPase activity, rotational mechanism"/>
    <property type="evidence" value="ECO:0007669"/>
    <property type="project" value="TreeGrafter"/>
</dbReference>
<accession>A0A067Z471</accession>
<evidence type="ECO:0000256" key="10">
    <source>
        <dbReference type="ARBA" id="ARBA00025198"/>
    </source>
</evidence>
<evidence type="ECO:0000256" key="6">
    <source>
        <dbReference type="ARBA" id="ARBA00022989"/>
    </source>
</evidence>
<evidence type="ECO:0000256" key="13">
    <source>
        <dbReference type="HAMAP-Rule" id="MF_01398"/>
    </source>
</evidence>
<feature type="transmembrane region" description="Helical" evidence="13">
    <location>
        <begin position="39"/>
        <end position="59"/>
    </location>
</feature>
<evidence type="ECO:0000256" key="14">
    <source>
        <dbReference type="RuleBase" id="RU003848"/>
    </source>
</evidence>
<dbReference type="InterPro" id="IPR002146">
    <property type="entry name" value="ATP_synth_b/b'su_bac/chlpt"/>
</dbReference>
<dbReference type="EMBL" id="CP004373">
    <property type="protein sequence ID" value="AHK71084.1"/>
    <property type="molecule type" value="Genomic_DNA"/>
</dbReference>
<evidence type="ECO:0000256" key="8">
    <source>
        <dbReference type="ARBA" id="ARBA00023136"/>
    </source>
</evidence>
<dbReference type="Proteomes" id="UP000031656">
    <property type="component" value="Chromosome"/>
</dbReference>
<dbReference type="GeneID" id="56905415"/>
<gene>
    <name evidence="17" type="primary">atpF2</name>
    <name evidence="13" type="synonym">atpF</name>
    <name evidence="17" type="ORF">GLS_c11800</name>
</gene>
<keyword evidence="3 13" id="KW-0138">CF(0)</keyword>
<dbReference type="PANTHER" id="PTHR33445">
    <property type="entry name" value="ATP SYNTHASE SUBUNIT B', CHLOROPLASTIC"/>
    <property type="match status" value="1"/>
</dbReference>
<comment type="function">
    <text evidence="10 13">F(1)F(0) ATP synthase produces ATP from ADP in the presence of a proton or sodium gradient. F-type ATPases consist of two structural domains, F(1) containing the extramembraneous catalytic core and F(0) containing the membrane proton channel, linked together by a central stalk and a peripheral stalk. During catalysis, ATP synthesis in the catalytic domain of F(1) is coupled via a rotary mechanism of the central stalk subunits to proton translocation.</text>
</comment>
<comment type="similarity">
    <text evidence="1 13 14">Belongs to the ATPase B chain family.</text>
</comment>
<reference evidence="17 18" key="1">
    <citation type="journal article" date="2015" name="Appl. Microbiol. Biotechnol.">
        <title>The consequence of an additional NADH dehydrogenase paralog on the growth of Gluconobacter oxydans DSM3504.</title>
        <authorList>
            <person name="Kostner D."/>
            <person name="Luchterhand B."/>
            <person name="Junker A."/>
            <person name="Volland S."/>
            <person name="Daniel R."/>
            <person name="Buchs J."/>
            <person name="Liebl W."/>
            <person name="Ehrenreich A."/>
        </authorList>
    </citation>
    <scope>NUCLEOTIDE SEQUENCE [LARGE SCALE GENOMIC DNA]</scope>
    <source>
        <strain evidence="17">DSM 3504</strain>
    </source>
</reference>
<dbReference type="GO" id="GO:0005886">
    <property type="term" value="C:plasma membrane"/>
    <property type="evidence" value="ECO:0007669"/>
    <property type="project" value="UniProtKB-SubCell"/>
</dbReference>
<comment type="subunit">
    <text evidence="13">F-type ATPases have 2 components, F(1) - the catalytic core - and F(0) - the membrane proton channel. F(1) has five subunits: alpha(3), beta(3), gamma(1), delta(1), epsilon(1). F(0) has three main subunits: a(1), b(2) and c(10-14). The alpha and beta chains form an alternating ring which encloses part of the gamma chain. F(1) is attached to F(0) by a central stalk formed by the gamma and epsilon chains, while a peripheral stalk is formed by the delta and b chains.</text>
</comment>
<evidence type="ECO:0000256" key="7">
    <source>
        <dbReference type="ARBA" id="ARBA00023065"/>
    </source>
</evidence>
<evidence type="ECO:0000313" key="18">
    <source>
        <dbReference type="Proteomes" id="UP000031656"/>
    </source>
</evidence>
<dbReference type="PANTHER" id="PTHR33445:SF1">
    <property type="entry name" value="ATP SYNTHASE SUBUNIT B"/>
    <property type="match status" value="1"/>
</dbReference>
<evidence type="ECO:0000256" key="1">
    <source>
        <dbReference type="ARBA" id="ARBA00005513"/>
    </source>
</evidence>
<dbReference type="HOGENOM" id="CLU_079215_1_1_5"/>
<dbReference type="Pfam" id="PF00430">
    <property type="entry name" value="ATP-synt_B"/>
    <property type="match status" value="1"/>
</dbReference>
<evidence type="ECO:0000256" key="12">
    <source>
        <dbReference type="ARBA" id="ARBA00037847"/>
    </source>
</evidence>
<keyword evidence="8 13" id="KW-0472">Membrane</keyword>
<keyword evidence="15" id="KW-0175">Coiled coil</keyword>